<dbReference type="AlphaFoldDB" id="A0A1R1X9Y6"/>
<feature type="compositionally biased region" description="Basic and acidic residues" evidence="1">
    <location>
        <begin position="87"/>
        <end position="101"/>
    </location>
</feature>
<reference evidence="2 3" key="1">
    <citation type="submission" date="2017-01" db="EMBL/GenBank/DDBJ databases">
        <authorList>
            <person name="Mah S.A."/>
            <person name="Swanson W.J."/>
            <person name="Moy G.W."/>
            <person name="Vacquier V.D."/>
        </authorList>
    </citation>
    <scope>NUCLEOTIDE SEQUENCE [LARGE SCALE GENOMIC DNA]</scope>
    <source>
        <strain evidence="2 3">GSMNP</strain>
    </source>
</reference>
<evidence type="ECO:0000256" key="1">
    <source>
        <dbReference type="SAM" id="MobiDB-lite"/>
    </source>
</evidence>
<dbReference type="EMBL" id="LSSN01004477">
    <property type="protein sequence ID" value="OMJ11447.1"/>
    <property type="molecule type" value="Genomic_DNA"/>
</dbReference>
<dbReference type="OrthoDB" id="10468134at2759"/>
<protein>
    <recommendedName>
        <fullName evidence="4">CCHC-type domain-containing protein</fullName>
    </recommendedName>
</protein>
<dbReference type="GO" id="GO:0008270">
    <property type="term" value="F:zinc ion binding"/>
    <property type="evidence" value="ECO:0007669"/>
    <property type="project" value="InterPro"/>
</dbReference>
<evidence type="ECO:0008006" key="4">
    <source>
        <dbReference type="Google" id="ProtNLM"/>
    </source>
</evidence>
<sequence length="173" mass="19571">MGISAKSKNGKDKILPFGIEFLLVKNKESEISNFIEVEGETIGIFWKYCRMACNFCKEYGHWKSDCAHIKEKESNKKSNQKMILKSPKYDGKSNKSSKKLDPETIKVKKTKKFINIQNLEARVISKTLINSENSHKINKKRPVHLKANAISKKISPNKSIDIKGVILASSDAS</sequence>
<keyword evidence="3" id="KW-1185">Reference proteome</keyword>
<dbReference type="SUPFAM" id="SSF57756">
    <property type="entry name" value="Retrovirus zinc finger-like domains"/>
    <property type="match status" value="1"/>
</dbReference>
<dbReference type="Proteomes" id="UP000187283">
    <property type="component" value="Unassembled WGS sequence"/>
</dbReference>
<evidence type="ECO:0000313" key="2">
    <source>
        <dbReference type="EMBL" id="OMJ11447.1"/>
    </source>
</evidence>
<dbReference type="GO" id="GO:0003676">
    <property type="term" value="F:nucleic acid binding"/>
    <property type="evidence" value="ECO:0007669"/>
    <property type="project" value="InterPro"/>
</dbReference>
<comment type="caution">
    <text evidence="2">The sequence shown here is derived from an EMBL/GenBank/DDBJ whole genome shotgun (WGS) entry which is preliminary data.</text>
</comment>
<evidence type="ECO:0000313" key="3">
    <source>
        <dbReference type="Proteomes" id="UP000187283"/>
    </source>
</evidence>
<organism evidence="2 3">
    <name type="scientific">Smittium culicis</name>
    <dbReference type="NCBI Taxonomy" id="133412"/>
    <lineage>
        <taxon>Eukaryota</taxon>
        <taxon>Fungi</taxon>
        <taxon>Fungi incertae sedis</taxon>
        <taxon>Zoopagomycota</taxon>
        <taxon>Kickxellomycotina</taxon>
        <taxon>Harpellomycetes</taxon>
        <taxon>Harpellales</taxon>
        <taxon>Legeriomycetaceae</taxon>
        <taxon>Smittium</taxon>
    </lineage>
</organism>
<proteinExistence type="predicted"/>
<dbReference type="Gene3D" id="4.10.60.10">
    <property type="entry name" value="Zinc finger, CCHC-type"/>
    <property type="match status" value="1"/>
</dbReference>
<feature type="region of interest" description="Disordered" evidence="1">
    <location>
        <begin position="74"/>
        <end position="101"/>
    </location>
</feature>
<dbReference type="STRING" id="133412.A0A1R1X9Y6"/>
<name>A0A1R1X9Y6_9FUNG</name>
<dbReference type="InterPro" id="IPR036875">
    <property type="entry name" value="Znf_CCHC_sf"/>
</dbReference>
<accession>A0A1R1X9Y6</accession>
<gene>
    <name evidence="2" type="ORF">AYI70_g9717</name>
</gene>